<evidence type="ECO:0000313" key="14">
    <source>
        <dbReference type="Proteomes" id="UP001161423"/>
    </source>
</evidence>
<evidence type="ECO:0000256" key="4">
    <source>
        <dbReference type="ARBA" id="ARBA00022448"/>
    </source>
</evidence>
<comment type="caution">
    <text evidence="13">The sequence shown here is derived from an EMBL/GenBank/DDBJ whole genome shotgun (WGS) entry which is preliminary data.</text>
</comment>
<keyword evidence="8 11" id="KW-0472">Membrane</keyword>
<name>A0ABQ5TTH4_9GAMM</name>
<reference evidence="13" key="1">
    <citation type="journal article" date="2014" name="Int. J. Syst. Evol. Microbiol.">
        <title>Complete genome of a new Firmicutes species belonging to the dominant human colonic microbiota ('Ruminococcus bicirculans') reveals two chromosomes and a selective capacity to utilize plant glucans.</title>
        <authorList>
            <consortium name="NISC Comparative Sequencing Program"/>
            <person name="Wegmann U."/>
            <person name="Louis P."/>
            <person name="Goesmann A."/>
            <person name="Henrissat B."/>
            <person name="Duncan S.H."/>
            <person name="Flint H.J."/>
        </authorList>
    </citation>
    <scope>NUCLEOTIDE SEQUENCE</scope>
    <source>
        <strain evidence="13">NBRC 102424</strain>
    </source>
</reference>
<proteinExistence type="inferred from homology"/>
<comment type="subcellular location">
    <subcellularLocation>
        <location evidence="10">Cell inner membrane</location>
        <topology evidence="10">Multi-pass membrane protein</topology>
    </subcellularLocation>
    <subcellularLocation>
        <location evidence="2">Cell membrane</location>
        <topology evidence="2">Multi-pass membrane protein</topology>
    </subcellularLocation>
</comment>
<dbReference type="PRINTS" id="PR00812">
    <property type="entry name" value="BCTERIALGSPF"/>
</dbReference>
<dbReference type="PROSITE" id="PS00874">
    <property type="entry name" value="T2SP_F"/>
    <property type="match status" value="1"/>
</dbReference>
<feature type="domain" description="Type II secretion system protein GspF" evidence="12">
    <location>
        <begin position="71"/>
        <end position="194"/>
    </location>
</feature>
<evidence type="ECO:0000256" key="1">
    <source>
        <dbReference type="ARBA" id="ARBA00002684"/>
    </source>
</evidence>
<reference evidence="13" key="2">
    <citation type="submission" date="2023-01" db="EMBL/GenBank/DDBJ databases">
        <title>Draft genome sequence of Methylophaga thalassica strain NBRC 102424.</title>
        <authorList>
            <person name="Sun Q."/>
            <person name="Mori K."/>
        </authorList>
    </citation>
    <scope>NUCLEOTIDE SEQUENCE</scope>
    <source>
        <strain evidence="13">NBRC 102424</strain>
    </source>
</reference>
<evidence type="ECO:0000256" key="3">
    <source>
        <dbReference type="ARBA" id="ARBA00005745"/>
    </source>
</evidence>
<dbReference type="Proteomes" id="UP001161423">
    <property type="component" value="Unassembled WGS sequence"/>
</dbReference>
<dbReference type="RefSeq" id="WP_007145447.1">
    <property type="nucleotide sequence ID" value="NZ_BSND01000003.1"/>
</dbReference>
<evidence type="ECO:0000256" key="8">
    <source>
        <dbReference type="ARBA" id="ARBA00023136"/>
    </source>
</evidence>
<dbReference type="InterPro" id="IPR042094">
    <property type="entry name" value="T2SS_GspF_sf"/>
</dbReference>
<dbReference type="PANTHER" id="PTHR30012:SF0">
    <property type="entry name" value="TYPE II SECRETION SYSTEM PROTEIN F-RELATED"/>
    <property type="match status" value="1"/>
</dbReference>
<evidence type="ECO:0000256" key="11">
    <source>
        <dbReference type="SAM" id="Phobius"/>
    </source>
</evidence>
<dbReference type="EMBL" id="BSND01000003">
    <property type="protein sequence ID" value="GLP98839.1"/>
    <property type="molecule type" value="Genomic_DNA"/>
</dbReference>
<sequence>MTKFVYKALSAKGEMITGSKEEVDQTAVVQFLRQSGYVPVSISQQSWLTGSFNLQRKKPQAPLSQTLLLTFFSELATLLDAGLPVDQSLKRMERLTSSTPLKETLSALHQGVAAGDSLAKAMAAQGQRFTDLHINMVLAGETGGHLPQVMNELAYYQETMASLRRQLMSALSYPMILLVMSILSIVMMMTYVIPKFVPLFEGAEQTIPWLTQQVFAVAHFFEQSWWLPLVIFIVMALAVDGIQKHPAGKVWLDGKILKLPIIGSLITVVNIGRFSQSMASMLTHGVGLIEAVNMASGAINNGKIKQALAEVSKQVSHGSSLAKALKSFSCFPSLLTELVEIGEQTGQLEPMFSKVAKAYQLQVEDRTKQLLSLVEPVLIIGLGGIIGVIIISIMLAMLGLNDLVR</sequence>
<feature type="transmembrane region" description="Helical" evidence="11">
    <location>
        <begin position="377"/>
        <end position="400"/>
    </location>
</feature>
<dbReference type="InterPro" id="IPR001992">
    <property type="entry name" value="T2SS_GspF/T4SS_PilC_CS"/>
</dbReference>
<organism evidence="13 14">
    <name type="scientific">Methylophaga thalassica</name>
    <dbReference type="NCBI Taxonomy" id="40223"/>
    <lineage>
        <taxon>Bacteria</taxon>
        <taxon>Pseudomonadati</taxon>
        <taxon>Pseudomonadota</taxon>
        <taxon>Gammaproteobacteria</taxon>
        <taxon>Thiotrichales</taxon>
        <taxon>Piscirickettsiaceae</taxon>
        <taxon>Methylophaga</taxon>
    </lineage>
</organism>
<comment type="similarity">
    <text evidence="3 10">Belongs to the GSP F family.</text>
</comment>
<dbReference type="InterPro" id="IPR003004">
    <property type="entry name" value="GspF/PilC"/>
</dbReference>
<accession>A0ABQ5TTH4</accession>
<dbReference type="Pfam" id="PF00482">
    <property type="entry name" value="T2SSF"/>
    <property type="match status" value="2"/>
</dbReference>
<protein>
    <recommendedName>
        <fullName evidence="9">General secretion pathway protein F</fullName>
    </recommendedName>
</protein>
<evidence type="ECO:0000256" key="7">
    <source>
        <dbReference type="ARBA" id="ARBA00022989"/>
    </source>
</evidence>
<keyword evidence="5" id="KW-1003">Cell membrane</keyword>
<feature type="transmembrane region" description="Helical" evidence="11">
    <location>
        <begin position="225"/>
        <end position="242"/>
    </location>
</feature>
<keyword evidence="4 10" id="KW-0813">Transport</keyword>
<feature type="transmembrane region" description="Helical" evidence="11">
    <location>
        <begin position="170"/>
        <end position="193"/>
    </location>
</feature>
<keyword evidence="7 11" id="KW-1133">Transmembrane helix</keyword>
<evidence type="ECO:0000256" key="10">
    <source>
        <dbReference type="RuleBase" id="RU003923"/>
    </source>
</evidence>
<dbReference type="Gene3D" id="1.20.81.30">
    <property type="entry name" value="Type II secretion system (T2SS), domain F"/>
    <property type="match status" value="2"/>
</dbReference>
<evidence type="ECO:0000256" key="2">
    <source>
        <dbReference type="ARBA" id="ARBA00004651"/>
    </source>
</evidence>
<evidence type="ECO:0000256" key="6">
    <source>
        <dbReference type="ARBA" id="ARBA00022692"/>
    </source>
</evidence>
<gene>
    <name evidence="13" type="primary">xcpS</name>
    <name evidence="13" type="ORF">GCM10007891_06930</name>
</gene>
<keyword evidence="14" id="KW-1185">Reference proteome</keyword>
<evidence type="ECO:0000313" key="13">
    <source>
        <dbReference type="EMBL" id="GLP98839.1"/>
    </source>
</evidence>
<dbReference type="InterPro" id="IPR018076">
    <property type="entry name" value="T2SS_GspF_dom"/>
</dbReference>
<evidence type="ECO:0000256" key="9">
    <source>
        <dbReference type="ARBA" id="ARBA00030750"/>
    </source>
</evidence>
<evidence type="ECO:0000259" key="12">
    <source>
        <dbReference type="Pfam" id="PF00482"/>
    </source>
</evidence>
<dbReference type="PANTHER" id="PTHR30012">
    <property type="entry name" value="GENERAL SECRETION PATHWAY PROTEIN"/>
    <property type="match status" value="1"/>
</dbReference>
<evidence type="ECO:0000256" key="5">
    <source>
        <dbReference type="ARBA" id="ARBA00022475"/>
    </source>
</evidence>
<comment type="function">
    <text evidence="1">Component of the type II secretion system inner membrane complex required for the energy-dependent secretion of extracellular factors such as proteases and toxins from the periplasm.</text>
</comment>
<keyword evidence="6 10" id="KW-0812">Transmembrane</keyword>
<feature type="domain" description="Type II secretion system protein GspF" evidence="12">
    <location>
        <begin position="274"/>
        <end position="395"/>
    </location>
</feature>